<evidence type="ECO:0000256" key="1">
    <source>
        <dbReference type="SAM" id="MobiDB-lite"/>
    </source>
</evidence>
<reference evidence="3" key="1">
    <citation type="submission" date="2025-08" db="UniProtKB">
        <authorList>
            <consortium name="RefSeq"/>
        </authorList>
    </citation>
    <scope>IDENTIFICATION</scope>
</reference>
<dbReference type="AlphaFoldDB" id="A0A3Q0DZH7"/>
<proteinExistence type="predicted"/>
<dbReference type="KEGG" id="csyr:110595636"/>
<sequence>MNLVADVEQQGAGKFGVLSRATEVCVVNSMLGSHQKELTDPHLGGGVSPNTSSLPPGSWGGSGLLSSSSGRSSSPRAERWWPPDSAGKRRLGEREALGRSGRGRRQDGGSVEWSRSQRGRISSPAQLPYSLAGPAPSAREVEEACASGLAAAAGERGGHSGVTGQPRPLSGTYAATAAHCLSPSTRGANRKRAAWPSDGRASGPMSTADGERGGE</sequence>
<accession>A0A3Q0DZH7</accession>
<keyword evidence="2" id="KW-1185">Reference proteome</keyword>
<feature type="compositionally biased region" description="Basic and acidic residues" evidence="1">
    <location>
        <begin position="76"/>
        <end position="97"/>
    </location>
</feature>
<evidence type="ECO:0000313" key="2">
    <source>
        <dbReference type="Proteomes" id="UP000189704"/>
    </source>
</evidence>
<gene>
    <name evidence="3" type="primary">LOC110595636</name>
</gene>
<name>A0A3Q0DZH7_CARSF</name>
<protein>
    <submittedName>
        <fullName evidence="3">Uncharacterized protein LOC110595636</fullName>
    </submittedName>
</protein>
<organism evidence="2 3">
    <name type="scientific">Carlito syrichta</name>
    <name type="common">Philippine tarsier</name>
    <name type="synonym">Tarsius syrichta</name>
    <dbReference type="NCBI Taxonomy" id="1868482"/>
    <lineage>
        <taxon>Eukaryota</taxon>
        <taxon>Metazoa</taxon>
        <taxon>Chordata</taxon>
        <taxon>Craniata</taxon>
        <taxon>Vertebrata</taxon>
        <taxon>Euteleostomi</taxon>
        <taxon>Mammalia</taxon>
        <taxon>Eutheria</taxon>
        <taxon>Euarchontoglires</taxon>
        <taxon>Primates</taxon>
        <taxon>Haplorrhini</taxon>
        <taxon>Tarsiiformes</taxon>
        <taxon>Tarsiidae</taxon>
        <taxon>Carlito</taxon>
    </lineage>
</organism>
<dbReference type="RefSeq" id="XP_021568022.1">
    <property type="nucleotide sequence ID" value="XM_021712347.1"/>
</dbReference>
<feature type="compositionally biased region" description="Low complexity" evidence="1">
    <location>
        <begin position="144"/>
        <end position="154"/>
    </location>
</feature>
<feature type="compositionally biased region" description="Low complexity" evidence="1">
    <location>
        <begin position="64"/>
        <end position="75"/>
    </location>
</feature>
<dbReference type="Proteomes" id="UP000189704">
    <property type="component" value="Unplaced"/>
</dbReference>
<evidence type="ECO:0000313" key="3">
    <source>
        <dbReference type="RefSeq" id="XP_021568022.1"/>
    </source>
</evidence>
<feature type="compositionally biased region" description="Polar residues" evidence="1">
    <location>
        <begin position="113"/>
        <end position="125"/>
    </location>
</feature>
<dbReference type="GeneID" id="110595636"/>
<feature type="region of interest" description="Disordered" evidence="1">
    <location>
        <begin position="36"/>
        <end position="215"/>
    </location>
</feature>